<dbReference type="EMBL" id="BRXU01000053">
    <property type="protein sequence ID" value="GLC61845.1"/>
    <property type="molecule type" value="Genomic_DNA"/>
</dbReference>
<evidence type="ECO:0000313" key="2">
    <source>
        <dbReference type="EMBL" id="GLC61845.1"/>
    </source>
</evidence>
<evidence type="ECO:0000313" key="3">
    <source>
        <dbReference type="Proteomes" id="UP001165080"/>
    </source>
</evidence>
<reference evidence="2 3" key="1">
    <citation type="journal article" date="2023" name="Commun. Biol.">
        <title>Reorganization of the ancestral sex-determining regions during the evolution of trioecy in Pleodorina starrii.</title>
        <authorList>
            <person name="Takahashi K."/>
            <person name="Suzuki S."/>
            <person name="Kawai-Toyooka H."/>
            <person name="Yamamoto K."/>
            <person name="Hamaji T."/>
            <person name="Ootsuki R."/>
            <person name="Yamaguchi H."/>
            <person name="Kawachi M."/>
            <person name="Higashiyama T."/>
            <person name="Nozaki H."/>
        </authorList>
    </citation>
    <scope>NUCLEOTIDE SEQUENCE [LARGE SCALE GENOMIC DNA]</scope>
    <source>
        <strain evidence="2 3">NIES-4479</strain>
    </source>
</reference>
<proteinExistence type="predicted"/>
<dbReference type="AlphaFoldDB" id="A0A9W6FAI7"/>
<sequence>MREVRVWPGAGGLELFRLQMGALIEGPVDFEYVTFVVEATGNQGRPTPPLLLPGLASYGVASYCAAIGEALATRTTKCTTAAAAGLSQFPAAVGQHHHHAATAAPTDTNLTPASGPGGGDGDDGGDDWIELLCSVADLMEGKETAEGEGGGDVGYGLQPLAVMASGRGGGAAAAPPSLVTVAACIGAAAPAAARGAPASVAAAAAAKAAVPQLLPYDGMPWAPLCATNSSSSSSITERTAATRAQQWQQRRHRD</sequence>
<organism evidence="2 3">
    <name type="scientific">Pleodorina starrii</name>
    <dbReference type="NCBI Taxonomy" id="330485"/>
    <lineage>
        <taxon>Eukaryota</taxon>
        <taxon>Viridiplantae</taxon>
        <taxon>Chlorophyta</taxon>
        <taxon>core chlorophytes</taxon>
        <taxon>Chlorophyceae</taxon>
        <taxon>CS clade</taxon>
        <taxon>Chlamydomonadales</taxon>
        <taxon>Volvocaceae</taxon>
        <taxon>Pleodorina</taxon>
    </lineage>
</organism>
<feature type="region of interest" description="Disordered" evidence="1">
    <location>
        <begin position="96"/>
        <end position="124"/>
    </location>
</feature>
<feature type="compositionally biased region" description="Low complexity" evidence="1">
    <location>
        <begin position="229"/>
        <end position="248"/>
    </location>
</feature>
<evidence type="ECO:0000256" key="1">
    <source>
        <dbReference type="SAM" id="MobiDB-lite"/>
    </source>
</evidence>
<protein>
    <submittedName>
        <fullName evidence="2">Uncharacterized protein</fullName>
    </submittedName>
</protein>
<accession>A0A9W6FAI7</accession>
<comment type="caution">
    <text evidence="2">The sequence shown here is derived from an EMBL/GenBank/DDBJ whole genome shotgun (WGS) entry which is preliminary data.</text>
</comment>
<feature type="region of interest" description="Disordered" evidence="1">
    <location>
        <begin position="228"/>
        <end position="254"/>
    </location>
</feature>
<keyword evidence="3" id="KW-1185">Reference proteome</keyword>
<name>A0A9W6FAI7_9CHLO</name>
<dbReference type="Proteomes" id="UP001165080">
    <property type="component" value="Unassembled WGS sequence"/>
</dbReference>
<gene>
    <name evidence="2" type="primary">PLEST010842</name>
    <name evidence="2" type="ORF">PLESTB_001809700</name>
</gene>